<dbReference type="Pfam" id="PF14237">
    <property type="entry name" value="GYF_2"/>
    <property type="match status" value="1"/>
</dbReference>
<dbReference type="RefSeq" id="WP_143185338.1">
    <property type="nucleotide sequence ID" value="NZ_FQYR01000009.1"/>
</dbReference>
<accession>A0A1M6SE92</accession>
<feature type="transmembrane region" description="Helical" evidence="2">
    <location>
        <begin position="449"/>
        <end position="467"/>
    </location>
</feature>
<evidence type="ECO:0000313" key="4">
    <source>
        <dbReference type="EMBL" id="SHK43041.1"/>
    </source>
</evidence>
<feature type="transmembrane region" description="Helical" evidence="2">
    <location>
        <begin position="12"/>
        <end position="35"/>
    </location>
</feature>
<evidence type="ECO:0000256" key="1">
    <source>
        <dbReference type="SAM" id="MobiDB-lite"/>
    </source>
</evidence>
<reference evidence="4 5" key="1">
    <citation type="submission" date="2016-11" db="EMBL/GenBank/DDBJ databases">
        <authorList>
            <person name="Jaros S."/>
            <person name="Januszkiewicz K."/>
            <person name="Wedrychowicz H."/>
        </authorList>
    </citation>
    <scope>NUCLEOTIDE SEQUENCE [LARGE SCALE GENOMIC DNA]</scope>
    <source>
        <strain evidence="4 5">DSM 18772</strain>
    </source>
</reference>
<dbReference type="InParanoid" id="A0A1M6SE92"/>
<keyword evidence="5" id="KW-1185">Reference proteome</keyword>
<feature type="compositionally biased region" description="Low complexity" evidence="1">
    <location>
        <begin position="293"/>
        <end position="303"/>
    </location>
</feature>
<name>A0A1M6SE92_9BACT</name>
<evidence type="ECO:0000256" key="2">
    <source>
        <dbReference type="SAM" id="Phobius"/>
    </source>
</evidence>
<feature type="transmembrane region" description="Helical" evidence="2">
    <location>
        <begin position="479"/>
        <end position="497"/>
    </location>
</feature>
<keyword evidence="2" id="KW-0472">Membrane</keyword>
<dbReference type="InterPro" id="IPR025640">
    <property type="entry name" value="GYF_2"/>
</dbReference>
<dbReference type="EMBL" id="FQYR01000009">
    <property type="protein sequence ID" value="SHK43041.1"/>
    <property type="molecule type" value="Genomic_DNA"/>
</dbReference>
<evidence type="ECO:0000259" key="3">
    <source>
        <dbReference type="Pfam" id="PF14237"/>
    </source>
</evidence>
<dbReference type="OrthoDB" id="288551at2"/>
<keyword evidence="2" id="KW-0812">Transmembrane</keyword>
<organism evidence="4 5">
    <name type="scientific">Rubritalea squalenifaciens DSM 18772</name>
    <dbReference type="NCBI Taxonomy" id="1123071"/>
    <lineage>
        <taxon>Bacteria</taxon>
        <taxon>Pseudomonadati</taxon>
        <taxon>Verrucomicrobiota</taxon>
        <taxon>Verrucomicrobiia</taxon>
        <taxon>Verrucomicrobiales</taxon>
        <taxon>Rubritaleaceae</taxon>
        <taxon>Rubritalea</taxon>
    </lineage>
</organism>
<feature type="domain" description="GYF" evidence="3">
    <location>
        <begin position="329"/>
        <end position="379"/>
    </location>
</feature>
<proteinExistence type="predicted"/>
<dbReference type="Proteomes" id="UP000184510">
    <property type="component" value="Unassembled WGS sequence"/>
</dbReference>
<keyword evidence="2" id="KW-1133">Transmembrane helix</keyword>
<protein>
    <recommendedName>
        <fullName evidence="3">GYF domain-containing protein</fullName>
    </recommendedName>
</protein>
<gene>
    <name evidence="4" type="ORF">SAMN02745181_3803</name>
</gene>
<feature type="transmembrane region" description="Helical" evidence="2">
    <location>
        <begin position="504"/>
        <end position="524"/>
    </location>
</feature>
<feature type="region of interest" description="Disordered" evidence="1">
    <location>
        <begin position="293"/>
        <end position="317"/>
    </location>
</feature>
<dbReference type="AlphaFoldDB" id="A0A1M6SE92"/>
<evidence type="ECO:0000313" key="5">
    <source>
        <dbReference type="Proteomes" id="UP000184510"/>
    </source>
</evidence>
<sequence length="601" mass="67003">MLIHDVVFIANFSSLVDVKIVLAVLAASVILKFAAKRVGAGTRRKLFSQDFDFQEARLLDYPKLDRKYYARRLEEAEALGMWHVTDFTNMAAPAGAGIRETLVRVMASPQGEVTAFVYDSRSLGTMGVMGESLSGGRRKRSTHVQTAFDNGECLVTTDAKVLLIEGMEWQNVQLVAEGASLEHLIGWHRVRLKEYLAKHPGVRVLPVSNVGEFYEREKSLWARKAEIWQAKDWKLKKADLKQWDDGEKRLIISEDMLAGQPAGFEKSYGAAVVAASAKASAPASAIGTATAVAEPAAETQQEAAESELRDSEAQTDAMESVPDSLPKEWYFSQHGQNHGPMTKVDLQERVWKPGVNYRSILVWNPNMPEWKSLVDVPELRLEKPASSGPVKPLSPAVGNASPVAETAATPEISRPANPYETPSAKGVELGQVLASHHRLKYSGMGRKDFAIWMLMVLPCIYWFQNYLTTGPLMDTGYDMIVSRIAYIVFILVAYSRVKNLGMSWYWLFGVNVPFLNAWIFWRAYCCPEGYADHTTMDGTGKTLSIIYWILTGILYLAAIAVIVAAAFWLPDLLDGLMGDGAYEDTYEQEYWEEYEDILPAE</sequence>
<feature type="transmembrane region" description="Helical" evidence="2">
    <location>
        <begin position="544"/>
        <end position="569"/>
    </location>
</feature>